<dbReference type="InterPro" id="IPR005467">
    <property type="entry name" value="His_kinase_dom"/>
</dbReference>
<dbReference type="PROSITE" id="PS50109">
    <property type="entry name" value="HIS_KIN"/>
    <property type="match status" value="1"/>
</dbReference>
<accession>A0A542VYZ3</accession>
<keyword evidence="6" id="KW-0902">Two-component regulatory system</keyword>
<evidence type="ECO:0000256" key="5">
    <source>
        <dbReference type="ARBA" id="ARBA00022777"/>
    </source>
</evidence>
<comment type="caution">
    <text evidence="8">The sequence shown here is derived from an EMBL/GenBank/DDBJ whole genome shotgun (WGS) entry which is preliminary data.</text>
</comment>
<dbReference type="EC" id="2.7.13.3" evidence="2"/>
<dbReference type="InterPro" id="IPR035965">
    <property type="entry name" value="PAS-like_dom_sf"/>
</dbReference>
<dbReference type="AlphaFoldDB" id="A0A542VYZ3"/>
<dbReference type="Gene3D" id="3.30.565.10">
    <property type="entry name" value="Histidine kinase-like ATPase, C-terminal domain"/>
    <property type="match status" value="1"/>
</dbReference>
<dbReference type="InterPro" id="IPR036097">
    <property type="entry name" value="HisK_dim/P_sf"/>
</dbReference>
<dbReference type="InterPro" id="IPR004358">
    <property type="entry name" value="Sig_transdc_His_kin-like_C"/>
</dbReference>
<organism evidence="8 9">
    <name type="scientific">Zymomonas mobilis</name>
    <dbReference type="NCBI Taxonomy" id="542"/>
    <lineage>
        <taxon>Bacteria</taxon>
        <taxon>Pseudomonadati</taxon>
        <taxon>Pseudomonadota</taxon>
        <taxon>Alphaproteobacteria</taxon>
        <taxon>Sphingomonadales</taxon>
        <taxon>Zymomonadaceae</taxon>
        <taxon>Zymomonas</taxon>
    </lineage>
</organism>
<keyword evidence="5 8" id="KW-0418">Kinase</keyword>
<dbReference type="CDD" id="cd00075">
    <property type="entry name" value="HATPase"/>
    <property type="match status" value="1"/>
</dbReference>
<sequence length="482" mass="54234">MTINTVSSQTDLDEQKTTAIIDSEDRLVKADELITDLHISNGGKPYGSLTLTALNRVVHLARRLQARISRRILFKNNDKNYDLWVDALPKEDGTVLIEITGWQSKIQEDTAKDTLKFKNQSVPNGPEQNTDGIHPSDFTEEEEMRGWKWQVDAELNLTSFPDALIELVGIDPDLYLKKPFARLFKLETNEDGHFPIMEALANHHNFCAQFAKITSDGPSVWLSGQPIFDTSKKFRGFEGGITLATKPQMQTVNLRSQDKVTLHLPDRIDHSFKPPLYRIIENAERISSRNDGYLHSNYVRYASDITAASQHLMMLVDDLADLQEMENAGFRIEAQPVDLSEIAKQAIALNSWKIQGQDIKIDTPKLGENVIAHADARRVMQILLNLISNALRYSPPKASIWIRVEQDQNKAYITIADQGKGIATEDQQRIFEKFERLNPQDGSGAGLGLFISRELARAMQGDIMVDSAPGQGARFTLMLPLL</sequence>
<dbReference type="GO" id="GO:0000155">
    <property type="term" value="F:phosphorelay sensor kinase activity"/>
    <property type="evidence" value="ECO:0007669"/>
    <property type="project" value="InterPro"/>
</dbReference>
<feature type="domain" description="Histidine kinase" evidence="7">
    <location>
        <begin position="267"/>
        <end position="482"/>
    </location>
</feature>
<dbReference type="EMBL" id="VFOF01000001">
    <property type="protein sequence ID" value="TQL16545.1"/>
    <property type="molecule type" value="Genomic_DNA"/>
</dbReference>
<dbReference type="PRINTS" id="PR00344">
    <property type="entry name" value="BCTRLSENSOR"/>
</dbReference>
<evidence type="ECO:0000256" key="3">
    <source>
        <dbReference type="ARBA" id="ARBA00022553"/>
    </source>
</evidence>
<dbReference type="Pfam" id="PF02518">
    <property type="entry name" value="HATPase_c"/>
    <property type="match status" value="1"/>
</dbReference>
<evidence type="ECO:0000256" key="1">
    <source>
        <dbReference type="ARBA" id="ARBA00000085"/>
    </source>
</evidence>
<keyword evidence="4" id="KW-0808">Transferase</keyword>
<evidence type="ECO:0000256" key="6">
    <source>
        <dbReference type="ARBA" id="ARBA00023012"/>
    </source>
</evidence>
<reference evidence="8 9" key="1">
    <citation type="submission" date="2019-06" db="EMBL/GenBank/DDBJ databases">
        <title>Genome sequencing of Zymomonas mobilis strains for genetic engineering and biofuel applications.</title>
        <authorList>
            <person name="Teravest M."/>
        </authorList>
    </citation>
    <scope>NUCLEOTIDE SEQUENCE [LARGE SCALE GENOMIC DNA]</scope>
    <source>
        <strain evidence="8 9">AN0101</strain>
    </source>
</reference>
<dbReference type="InterPro" id="IPR050736">
    <property type="entry name" value="Sensor_HK_Regulatory"/>
</dbReference>
<keyword evidence="3" id="KW-0597">Phosphoprotein</keyword>
<evidence type="ECO:0000259" key="7">
    <source>
        <dbReference type="PROSITE" id="PS50109"/>
    </source>
</evidence>
<evidence type="ECO:0000313" key="8">
    <source>
        <dbReference type="EMBL" id="TQL16545.1"/>
    </source>
</evidence>
<evidence type="ECO:0000256" key="4">
    <source>
        <dbReference type="ARBA" id="ARBA00022679"/>
    </source>
</evidence>
<evidence type="ECO:0000313" key="9">
    <source>
        <dbReference type="Proteomes" id="UP000316887"/>
    </source>
</evidence>
<dbReference type="OrthoDB" id="7933832at2"/>
<dbReference type="SUPFAM" id="SSF47384">
    <property type="entry name" value="Homodimeric domain of signal transducing histidine kinase"/>
    <property type="match status" value="1"/>
</dbReference>
<name>A0A542VYZ3_ZYMMB</name>
<dbReference type="SMART" id="SM00387">
    <property type="entry name" value="HATPase_c"/>
    <property type="match status" value="1"/>
</dbReference>
<dbReference type="Proteomes" id="UP000316887">
    <property type="component" value="Unassembled WGS sequence"/>
</dbReference>
<dbReference type="InterPro" id="IPR003594">
    <property type="entry name" value="HATPase_dom"/>
</dbReference>
<dbReference type="RefSeq" id="WP_141918859.1">
    <property type="nucleotide sequence ID" value="NZ_VFOF01000001.1"/>
</dbReference>
<dbReference type="InterPro" id="IPR036890">
    <property type="entry name" value="HATPase_C_sf"/>
</dbReference>
<dbReference type="SUPFAM" id="SSF55874">
    <property type="entry name" value="ATPase domain of HSP90 chaperone/DNA topoisomerase II/histidine kinase"/>
    <property type="match status" value="1"/>
</dbReference>
<dbReference type="PANTHER" id="PTHR43711">
    <property type="entry name" value="TWO-COMPONENT HISTIDINE KINASE"/>
    <property type="match status" value="1"/>
</dbReference>
<dbReference type="FunFam" id="3.30.565.10:FF:000006">
    <property type="entry name" value="Sensor histidine kinase WalK"/>
    <property type="match status" value="1"/>
</dbReference>
<gene>
    <name evidence="8" type="ORF">FBY58_0081</name>
</gene>
<protein>
    <recommendedName>
        <fullName evidence="2">histidine kinase</fullName>
        <ecNumber evidence="2">2.7.13.3</ecNumber>
    </recommendedName>
</protein>
<proteinExistence type="predicted"/>
<comment type="catalytic activity">
    <reaction evidence="1">
        <text>ATP + protein L-histidine = ADP + protein N-phospho-L-histidine.</text>
        <dbReference type="EC" id="2.7.13.3"/>
    </reaction>
</comment>
<evidence type="ECO:0000256" key="2">
    <source>
        <dbReference type="ARBA" id="ARBA00012438"/>
    </source>
</evidence>
<dbReference type="PANTHER" id="PTHR43711:SF26">
    <property type="entry name" value="SENSOR HISTIDINE KINASE RCSC"/>
    <property type="match status" value="1"/>
</dbReference>
<dbReference type="SUPFAM" id="SSF55785">
    <property type="entry name" value="PYP-like sensor domain (PAS domain)"/>
    <property type="match status" value="1"/>
</dbReference>